<gene>
    <name evidence="2" type="ORF">C6N75_22395</name>
</gene>
<feature type="compositionally biased region" description="Basic and acidic residues" evidence="1">
    <location>
        <begin position="97"/>
        <end position="107"/>
    </location>
</feature>
<proteinExistence type="predicted"/>
<keyword evidence="3" id="KW-1185">Reference proteome</keyword>
<protein>
    <submittedName>
        <fullName evidence="2">Uncharacterized protein</fullName>
    </submittedName>
</protein>
<dbReference type="EMBL" id="PVLV01000385">
    <property type="protein sequence ID" value="PRH77034.1"/>
    <property type="molecule type" value="Genomic_DNA"/>
</dbReference>
<accession>A0A2S9PRK2</accession>
<evidence type="ECO:0000313" key="3">
    <source>
        <dbReference type="Proteomes" id="UP000239322"/>
    </source>
</evidence>
<sequence>MRNTPAPDDRNSRSSESSRSTPATRSTRSTRSTQGGDSGTATGAETGQGSDGSAPAPRPRTPALVFDDPLDQQSSDDTDRGWGERPASTGGAADLARFLDEKPPHHL</sequence>
<evidence type="ECO:0000313" key="2">
    <source>
        <dbReference type="EMBL" id="PRH77034.1"/>
    </source>
</evidence>
<dbReference type="RefSeq" id="WP_105870701.1">
    <property type="nucleotide sequence ID" value="NZ_PVLV01000385.1"/>
</dbReference>
<dbReference type="Proteomes" id="UP000239322">
    <property type="component" value="Unassembled WGS sequence"/>
</dbReference>
<feature type="region of interest" description="Disordered" evidence="1">
    <location>
        <begin position="1"/>
        <end position="107"/>
    </location>
</feature>
<dbReference type="AlphaFoldDB" id="A0A2S9PRK2"/>
<feature type="compositionally biased region" description="Polar residues" evidence="1">
    <location>
        <begin position="39"/>
        <end position="48"/>
    </location>
</feature>
<comment type="caution">
    <text evidence="2">The sequence shown here is derived from an EMBL/GenBank/DDBJ whole genome shotgun (WGS) entry which is preliminary data.</text>
</comment>
<dbReference type="OrthoDB" id="4843807at2"/>
<organism evidence="2 3">
    <name type="scientific">Streptomyces solincola</name>
    <dbReference type="NCBI Taxonomy" id="2100817"/>
    <lineage>
        <taxon>Bacteria</taxon>
        <taxon>Bacillati</taxon>
        <taxon>Actinomycetota</taxon>
        <taxon>Actinomycetes</taxon>
        <taxon>Kitasatosporales</taxon>
        <taxon>Streptomycetaceae</taxon>
        <taxon>Streptomyces</taxon>
    </lineage>
</organism>
<evidence type="ECO:0000256" key="1">
    <source>
        <dbReference type="SAM" id="MobiDB-lite"/>
    </source>
</evidence>
<reference evidence="2 3" key="1">
    <citation type="submission" date="2018-03" db="EMBL/GenBank/DDBJ databases">
        <title>Novel Streptomyces sp. from soil.</title>
        <authorList>
            <person name="Tan G.Y.A."/>
            <person name="Lee Z.Y."/>
        </authorList>
    </citation>
    <scope>NUCLEOTIDE SEQUENCE [LARGE SCALE GENOMIC DNA]</scope>
    <source>
        <strain evidence="2 3">ST5x</strain>
    </source>
</reference>
<feature type="compositionally biased region" description="Low complexity" evidence="1">
    <location>
        <begin position="14"/>
        <end position="33"/>
    </location>
</feature>
<name>A0A2S9PRK2_9ACTN</name>